<dbReference type="PANTHER" id="PTHR10788">
    <property type="entry name" value="TREHALOSE-6-PHOSPHATE SYNTHASE"/>
    <property type="match status" value="1"/>
</dbReference>
<evidence type="ECO:0000256" key="2">
    <source>
        <dbReference type="ARBA" id="ARBA00022676"/>
    </source>
</evidence>
<dbReference type="OMA" id="NRTIWPL"/>
<dbReference type="CDD" id="cd03788">
    <property type="entry name" value="GT20_TPS"/>
    <property type="match status" value="1"/>
</dbReference>
<gene>
    <name evidence="6" type="primary">Mo02133</name>
    <name evidence="6" type="ORF">E5Q_02133</name>
</gene>
<reference evidence="6 7" key="2">
    <citation type="journal article" date="2012" name="Open Biol.">
        <title>Characteristics of nucleosomes and linker DNA regions on the genome of the basidiomycete Mixia osmundae revealed by mono- and dinucleosome mapping.</title>
        <authorList>
            <person name="Nishida H."/>
            <person name="Kondo S."/>
            <person name="Matsumoto T."/>
            <person name="Suzuki Y."/>
            <person name="Yoshikawa H."/>
            <person name="Taylor T.D."/>
            <person name="Sugiyama J."/>
        </authorList>
    </citation>
    <scope>NUCLEOTIDE SEQUENCE [LARGE SCALE GENOMIC DNA]</scope>
    <source>
        <strain evidence="7">CBS 9802 / IAM 14324 / JCM 22182 / KY 12970</strain>
    </source>
</reference>
<dbReference type="eggNOG" id="KOG1050">
    <property type="taxonomic scope" value="Eukaryota"/>
</dbReference>
<dbReference type="EC" id="2.4.1.15" evidence="1"/>
<dbReference type="OrthoDB" id="755951at2759"/>
<evidence type="ECO:0000313" key="7">
    <source>
        <dbReference type="Proteomes" id="UP000009131"/>
    </source>
</evidence>
<dbReference type="PANTHER" id="PTHR10788:SF106">
    <property type="entry name" value="BCDNA.GH08860"/>
    <property type="match status" value="1"/>
</dbReference>
<dbReference type="FunFam" id="3.40.50.2000:FF:000007">
    <property type="entry name" value="Trehalose-6-phosphate synthase"/>
    <property type="match status" value="1"/>
</dbReference>
<dbReference type="GO" id="GO:0005829">
    <property type="term" value="C:cytosol"/>
    <property type="evidence" value="ECO:0007669"/>
    <property type="project" value="TreeGrafter"/>
</dbReference>
<dbReference type="InParanoid" id="G7DY19"/>
<name>G7DY19_MIXOS</name>
<organism evidence="6 7">
    <name type="scientific">Mixia osmundae (strain CBS 9802 / IAM 14324 / JCM 22182 / KY 12970)</name>
    <dbReference type="NCBI Taxonomy" id="764103"/>
    <lineage>
        <taxon>Eukaryota</taxon>
        <taxon>Fungi</taxon>
        <taxon>Dikarya</taxon>
        <taxon>Basidiomycota</taxon>
        <taxon>Pucciniomycotina</taxon>
        <taxon>Mixiomycetes</taxon>
        <taxon>Mixiales</taxon>
        <taxon>Mixiaceae</taxon>
        <taxon>Mixia</taxon>
    </lineage>
</organism>
<evidence type="ECO:0000256" key="4">
    <source>
        <dbReference type="ARBA" id="ARBA00048039"/>
    </source>
</evidence>
<feature type="compositionally biased region" description="Low complexity" evidence="5">
    <location>
        <begin position="33"/>
        <end position="52"/>
    </location>
</feature>
<dbReference type="EMBL" id="BABT02000062">
    <property type="protein sequence ID" value="GAA95479.1"/>
    <property type="molecule type" value="Genomic_DNA"/>
</dbReference>
<dbReference type="SUPFAM" id="SSF53756">
    <property type="entry name" value="UDP-Glycosyltransferase/glycogen phosphorylase"/>
    <property type="match status" value="1"/>
</dbReference>
<accession>G7DY19</accession>
<dbReference type="Proteomes" id="UP000009131">
    <property type="component" value="Unassembled WGS sequence"/>
</dbReference>
<dbReference type="GO" id="GO:0005946">
    <property type="term" value="C:alpha,alpha-trehalose-phosphate synthase complex (UDP-forming)"/>
    <property type="evidence" value="ECO:0007669"/>
    <property type="project" value="TreeGrafter"/>
</dbReference>
<comment type="catalytic activity">
    <reaction evidence="4">
        <text>D-glucose 6-phosphate + UDP-alpha-D-glucose = alpha,alpha-trehalose 6-phosphate + UDP + H(+)</text>
        <dbReference type="Rhea" id="RHEA:18889"/>
        <dbReference type="ChEBI" id="CHEBI:15378"/>
        <dbReference type="ChEBI" id="CHEBI:58223"/>
        <dbReference type="ChEBI" id="CHEBI:58429"/>
        <dbReference type="ChEBI" id="CHEBI:58885"/>
        <dbReference type="ChEBI" id="CHEBI:61548"/>
        <dbReference type="EC" id="2.4.1.15"/>
    </reaction>
</comment>
<dbReference type="RefSeq" id="XP_014569992.1">
    <property type="nucleotide sequence ID" value="XM_014714506.1"/>
</dbReference>
<dbReference type="GO" id="GO:0034605">
    <property type="term" value="P:cellular response to heat"/>
    <property type="evidence" value="ECO:0007669"/>
    <property type="project" value="TreeGrafter"/>
</dbReference>
<evidence type="ECO:0000256" key="5">
    <source>
        <dbReference type="SAM" id="MobiDB-lite"/>
    </source>
</evidence>
<dbReference type="HOGENOM" id="CLU_002351_7_2_1"/>
<dbReference type="AlphaFoldDB" id="G7DY19"/>
<proteinExistence type="predicted"/>
<evidence type="ECO:0000256" key="3">
    <source>
        <dbReference type="ARBA" id="ARBA00022679"/>
    </source>
</evidence>
<keyword evidence="2" id="KW-0328">Glycosyltransferase</keyword>
<dbReference type="STRING" id="764103.G7DY19"/>
<comment type="caution">
    <text evidence="6">The sequence shown here is derived from an EMBL/GenBank/DDBJ whole genome shotgun (WGS) entry which is preliminary data.</text>
</comment>
<dbReference type="GO" id="GO:0003825">
    <property type="term" value="F:alpha,alpha-trehalose-phosphate synthase (UDP-forming) activity"/>
    <property type="evidence" value="ECO:0007669"/>
    <property type="project" value="UniProtKB-EC"/>
</dbReference>
<evidence type="ECO:0000313" key="6">
    <source>
        <dbReference type="EMBL" id="GAA95479.1"/>
    </source>
</evidence>
<keyword evidence="3" id="KW-0808">Transferase</keyword>
<dbReference type="GO" id="GO:0004805">
    <property type="term" value="F:trehalose-phosphatase activity"/>
    <property type="evidence" value="ECO:0007669"/>
    <property type="project" value="TreeGrafter"/>
</dbReference>
<sequence length="641" mass="71520">MASPEESSDERMAGSSLTDDESRPARPHIALDAAARASRQTRRSQTPSTATSYRPASSFGYSHPPIRPQLGPGLAGTSPPRPRSRLGGSSKNGLIEMVPVPASGASMNRQPAKTIKKDQDGHAKAPSLTKLDNNSRIIIVSNRLPVTISRKEDGTYDFAMSSGGLVSALSGCKRQMAFTWIGWPGFDPPDDEKEELTRRLMEEYSCKPVFMSAEIADRHYNGFSNSILWPLFHYHPAEIVFDELNWLAYREANMLFAEAVRKEVRASDMVWVQDYHLMLLPMMLRVTIEGLSSMGESAEKEMKNLYRGLQRTESRKRIATQGAGTSDGDTTRGNIKIGFFLHTPFPSSEIYRILPVRREILMGLLHCDLIGFHTYDYARHFLSSCTRILGVPTMPNAVEFDDRYANVGTFPIGIDPDTFVEALAKPKVSDRIAALRHRFEGIKIIVGVDRLDYIKGVPQKLHAFEIFLSEHPEWIGKVVLVQVAVPSRGDVEEYQTLRAMVNELVGRINGRFGTVEHMPIHFMHRSVDFDELCALYAISDAALITSTRDGMNLVSYEYIACQKGQHGALILSEFTGAAHSLNGSIIVNPWNTAEVADGIHKALTMPPALRKANYEKLYSYISKYTAAYWGLSFASWLQHQA</sequence>
<dbReference type="Gene3D" id="3.40.50.2000">
    <property type="entry name" value="Glycogen Phosphorylase B"/>
    <property type="match status" value="2"/>
</dbReference>
<dbReference type="FunCoup" id="G7DY19">
    <property type="interactions" value="62"/>
</dbReference>
<protein>
    <recommendedName>
        <fullName evidence="1">alpha,alpha-trehalose-phosphate synthase (UDP-forming)</fullName>
        <ecNumber evidence="1">2.4.1.15</ecNumber>
    </recommendedName>
</protein>
<evidence type="ECO:0000256" key="1">
    <source>
        <dbReference type="ARBA" id="ARBA00012538"/>
    </source>
</evidence>
<keyword evidence="7" id="KW-1185">Reference proteome</keyword>
<dbReference type="Pfam" id="PF00982">
    <property type="entry name" value="Glyco_transf_20"/>
    <property type="match status" value="2"/>
</dbReference>
<reference evidence="6 7" key="1">
    <citation type="journal article" date="2011" name="J. Gen. Appl. Microbiol.">
        <title>Draft genome sequencing of the enigmatic basidiomycete Mixia osmundae.</title>
        <authorList>
            <person name="Nishida H."/>
            <person name="Nagatsuka Y."/>
            <person name="Sugiyama J."/>
        </authorList>
    </citation>
    <scope>NUCLEOTIDE SEQUENCE [LARGE SCALE GENOMIC DNA]</scope>
    <source>
        <strain evidence="7">CBS 9802 / IAM 14324 / JCM 22182 / KY 12970</strain>
    </source>
</reference>
<feature type="region of interest" description="Disordered" evidence="5">
    <location>
        <begin position="1"/>
        <end position="93"/>
    </location>
</feature>
<dbReference type="InterPro" id="IPR001830">
    <property type="entry name" value="Glyco_trans_20"/>
</dbReference>
<dbReference type="GO" id="GO:0005992">
    <property type="term" value="P:trehalose biosynthetic process"/>
    <property type="evidence" value="ECO:0007669"/>
    <property type="project" value="InterPro"/>
</dbReference>